<protein>
    <submittedName>
        <fullName evidence="2">Uncharacterized protein</fullName>
    </submittedName>
</protein>
<reference evidence="2" key="1">
    <citation type="submission" date="2016-11" db="UniProtKB">
        <authorList>
            <consortium name="WormBaseParasite"/>
        </authorList>
    </citation>
    <scope>IDENTIFICATION</scope>
</reference>
<proteinExistence type="predicted"/>
<dbReference type="AlphaFoldDB" id="A0A1I7X164"/>
<dbReference type="Proteomes" id="UP000095283">
    <property type="component" value="Unplaced"/>
</dbReference>
<name>A0A1I7X164_HETBA</name>
<sequence>MTADSFDYDRFTASCRILFKNPRLTLRQCNGFLDYIKEVSRYDTLGINECPLELDSKLTLMVTVETVMCVLMPFIFRQYCTKRLVLTKLKKRRRKFNIIYSLRTCRRIVRARRRTSPRRACDSHESHALRPKGRSSRLGCFRKPLIYSSLNYHFLSNISNLRVDGSNSPHFSVLSTFW</sequence>
<evidence type="ECO:0000313" key="1">
    <source>
        <dbReference type="Proteomes" id="UP000095283"/>
    </source>
</evidence>
<accession>A0A1I7X164</accession>
<keyword evidence="1" id="KW-1185">Reference proteome</keyword>
<organism evidence="1 2">
    <name type="scientific">Heterorhabditis bacteriophora</name>
    <name type="common">Entomopathogenic nematode worm</name>
    <dbReference type="NCBI Taxonomy" id="37862"/>
    <lineage>
        <taxon>Eukaryota</taxon>
        <taxon>Metazoa</taxon>
        <taxon>Ecdysozoa</taxon>
        <taxon>Nematoda</taxon>
        <taxon>Chromadorea</taxon>
        <taxon>Rhabditida</taxon>
        <taxon>Rhabditina</taxon>
        <taxon>Rhabditomorpha</taxon>
        <taxon>Strongyloidea</taxon>
        <taxon>Heterorhabditidae</taxon>
        <taxon>Heterorhabditis</taxon>
    </lineage>
</organism>
<evidence type="ECO:0000313" key="2">
    <source>
        <dbReference type="WBParaSite" id="Hba_11306"/>
    </source>
</evidence>
<dbReference type="WBParaSite" id="Hba_11306">
    <property type="protein sequence ID" value="Hba_11306"/>
    <property type="gene ID" value="Hba_11306"/>
</dbReference>